<protein>
    <submittedName>
        <fullName evidence="3">DUF1285 domain-containing protein</fullName>
    </submittedName>
</protein>
<evidence type="ECO:0000259" key="2">
    <source>
        <dbReference type="Pfam" id="PF21028"/>
    </source>
</evidence>
<dbReference type="InterPro" id="IPR023361">
    <property type="entry name" value="DUF1285_beta_roll_sf"/>
</dbReference>
<dbReference type="Pfam" id="PF21028">
    <property type="entry name" value="DUF1285_C"/>
    <property type="match status" value="1"/>
</dbReference>
<dbReference type="Proteomes" id="UP000516369">
    <property type="component" value="Chromosome"/>
</dbReference>
<reference evidence="3 4" key="1">
    <citation type="submission" date="2020-05" db="EMBL/GenBank/DDBJ databases">
        <title>Complete closed genome sequence of Defluviicoccus vanus.</title>
        <authorList>
            <person name="Bessarab I."/>
            <person name="Arumugam K."/>
            <person name="Maszenan A.M."/>
            <person name="Seviour R.J."/>
            <person name="Williams R.B."/>
        </authorList>
    </citation>
    <scope>NUCLEOTIDE SEQUENCE [LARGE SCALE GENOMIC DNA]</scope>
    <source>
        <strain evidence="3 4">Ben 114</strain>
    </source>
</reference>
<name>A0A7H1N6C9_9PROT</name>
<sequence>MDTPHERTVYDDLGIRIDRDGIWYYHGSPIRRKELLCLFASSLQRDAEGRYWLITPHEMGPIEVEDAPFIAVELFVGGQGCERMLSFRTNVDEIVTVDEQHPLWVVIDPVSHEPSPYVALPGRREARLTRAVFYELVALGEEREDSGRTHLGVWSSGQFFSLGSVDG</sequence>
<dbReference type="AlphaFoldDB" id="A0A7H1N6C9"/>
<dbReference type="Gene3D" id="2.30.270.10">
    <property type="entry name" value="duf1285 protein"/>
    <property type="match status" value="1"/>
</dbReference>
<organism evidence="3 4">
    <name type="scientific">Defluviicoccus vanus</name>
    <dbReference type="NCBI Taxonomy" id="111831"/>
    <lineage>
        <taxon>Bacteria</taxon>
        <taxon>Pseudomonadati</taxon>
        <taxon>Pseudomonadota</taxon>
        <taxon>Alphaproteobacteria</taxon>
        <taxon>Rhodospirillales</taxon>
        <taxon>Rhodospirillaceae</taxon>
        <taxon>Defluviicoccus</taxon>
    </lineage>
</organism>
<dbReference type="Gene3D" id="3.10.540.10">
    <property type="entry name" value="duf1285 like domain"/>
    <property type="match status" value="1"/>
</dbReference>
<dbReference type="InterPro" id="IPR010707">
    <property type="entry name" value="DUF1285"/>
</dbReference>
<dbReference type="InterPro" id="IPR048341">
    <property type="entry name" value="DUF1285_N"/>
</dbReference>
<keyword evidence="4" id="KW-1185">Reference proteome</keyword>
<dbReference type="InterPro" id="IPR048342">
    <property type="entry name" value="DUF1285_C"/>
</dbReference>
<dbReference type="EMBL" id="CP053923">
    <property type="protein sequence ID" value="QNT71265.1"/>
    <property type="molecule type" value="Genomic_DNA"/>
</dbReference>
<dbReference type="Pfam" id="PF06938">
    <property type="entry name" value="DUF1285_N"/>
    <property type="match status" value="1"/>
</dbReference>
<accession>A0A7H1N6C9</accession>
<evidence type="ECO:0000313" key="3">
    <source>
        <dbReference type="EMBL" id="QNT71265.1"/>
    </source>
</evidence>
<evidence type="ECO:0000259" key="1">
    <source>
        <dbReference type="Pfam" id="PF06938"/>
    </source>
</evidence>
<gene>
    <name evidence="3" type="ORF">HQ394_10795</name>
</gene>
<evidence type="ECO:0000313" key="4">
    <source>
        <dbReference type="Proteomes" id="UP000516369"/>
    </source>
</evidence>
<feature type="domain" description="DUF1285" evidence="1">
    <location>
        <begin position="10"/>
        <end position="67"/>
    </location>
</feature>
<dbReference type="KEGG" id="dvn:HQ394_10795"/>
<proteinExistence type="predicted"/>
<feature type="domain" description="DUF1285" evidence="2">
    <location>
        <begin position="68"/>
        <end position="162"/>
    </location>
</feature>
<dbReference type="PIRSF" id="PIRSF029557">
    <property type="entry name" value="UCP029557"/>
    <property type="match status" value="1"/>
</dbReference>